<evidence type="ECO:0000313" key="2">
    <source>
        <dbReference type="EMBL" id="KAJ0209047.1"/>
    </source>
</evidence>
<gene>
    <name evidence="2" type="ORF">LSAT_V11C400164570</name>
</gene>
<dbReference type="Proteomes" id="UP000235145">
    <property type="component" value="Unassembled WGS sequence"/>
</dbReference>
<keyword evidence="1" id="KW-0732">Signal</keyword>
<evidence type="ECO:0000313" key="3">
    <source>
        <dbReference type="Proteomes" id="UP000235145"/>
    </source>
</evidence>
<proteinExistence type="predicted"/>
<feature type="chain" id="PRO_5040472449" evidence="1">
    <location>
        <begin position="18"/>
        <end position="157"/>
    </location>
</feature>
<organism evidence="2 3">
    <name type="scientific">Lactuca sativa</name>
    <name type="common">Garden lettuce</name>
    <dbReference type="NCBI Taxonomy" id="4236"/>
    <lineage>
        <taxon>Eukaryota</taxon>
        <taxon>Viridiplantae</taxon>
        <taxon>Streptophyta</taxon>
        <taxon>Embryophyta</taxon>
        <taxon>Tracheophyta</taxon>
        <taxon>Spermatophyta</taxon>
        <taxon>Magnoliopsida</taxon>
        <taxon>eudicotyledons</taxon>
        <taxon>Gunneridae</taxon>
        <taxon>Pentapetalae</taxon>
        <taxon>asterids</taxon>
        <taxon>campanulids</taxon>
        <taxon>Asterales</taxon>
        <taxon>Asteraceae</taxon>
        <taxon>Cichorioideae</taxon>
        <taxon>Cichorieae</taxon>
        <taxon>Lactucinae</taxon>
        <taxon>Lactuca</taxon>
    </lineage>
</organism>
<dbReference type="EMBL" id="NBSK02000004">
    <property type="protein sequence ID" value="KAJ0209047.1"/>
    <property type="molecule type" value="Genomic_DNA"/>
</dbReference>
<comment type="caution">
    <text evidence="2">The sequence shown here is derived from an EMBL/GenBank/DDBJ whole genome shotgun (WGS) entry which is preliminary data.</text>
</comment>
<evidence type="ECO:0000256" key="1">
    <source>
        <dbReference type="SAM" id="SignalP"/>
    </source>
</evidence>
<sequence>MVTMIKLSLFLFSGSFSTPPLPVAAHRLYFGSVYFTLVAVVHRHVSRPGSDAGLTSLSQYPHIFSVKLRPNPVSYKIQALEAFASSLRLRHRIPYSFACYTSIAFNSSLYPNFLRPLLSTAKQRFGLLLLREEYVEEEEIIVTQTAAHLIQKIKSFL</sequence>
<protein>
    <submittedName>
        <fullName evidence="2">Uncharacterized protein</fullName>
    </submittedName>
</protein>
<feature type="signal peptide" evidence="1">
    <location>
        <begin position="1"/>
        <end position="17"/>
    </location>
</feature>
<reference evidence="2 3" key="1">
    <citation type="journal article" date="2017" name="Nat. Commun.">
        <title>Genome assembly with in vitro proximity ligation data and whole-genome triplication in lettuce.</title>
        <authorList>
            <person name="Reyes-Chin-Wo S."/>
            <person name="Wang Z."/>
            <person name="Yang X."/>
            <person name="Kozik A."/>
            <person name="Arikit S."/>
            <person name="Song C."/>
            <person name="Xia L."/>
            <person name="Froenicke L."/>
            <person name="Lavelle D.O."/>
            <person name="Truco M.J."/>
            <person name="Xia R."/>
            <person name="Zhu S."/>
            <person name="Xu C."/>
            <person name="Xu H."/>
            <person name="Xu X."/>
            <person name="Cox K."/>
            <person name="Korf I."/>
            <person name="Meyers B.C."/>
            <person name="Michelmore R.W."/>
        </authorList>
    </citation>
    <scope>NUCLEOTIDE SEQUENCE [LARGE SCALE GENOMIC DNA]</scope>
    <source>
        <strain evidence="3">cv. Salinas</strain>
        <tissue evidence="2">Seedlings</tissue>
    </source>
</reference>
<accession>A0A9R1VKL8</accession>
<name>A0A9R1VKL8_LACSA</name>
<dbReference type="AlphaFoldDB" id="A0A9R1VKL8"/>
<keyword evidence="3" id="KW-1185">Reference proteome</keyword>